<evidence type="ECO:0000313" key="1">
    <source>
        <dbReference type="EMBL" id="BBA45524.1"/>
    </source>
</evidence>
<dbReference type="EMBL" id="AP018360">
    <property type="protein sequence ID" value="BBA45524.1"/>
    <property type="molecule type" value="Genomic_DNA"/>
</dbReference>
<name>A0A286P6R0_9BURK</name>
<reference evidence="1" key="2">
    <citation type="journal article" date="2017" name="Genome Announc.">
        <title>High-Quality Draft Genome Sequence of Burkholderia contaminans CH-1, a Gram-Negative Bacterium That Metabolizes 2-Azahypoxanthine, a Plant Growth-Regulating Compound.</title>
        <authorList>
            <person name="Choi J.-H."/>
            <person name="Sugiura H."/>
            <person name="Moriuchi R."/>
            <person name="Kawagishi H."/>
            <person name="Dohra H."/>
        </authorList>
    </citation>
    <scope>NUCLEOTIDE SEQUENCE</scope>
    <source>
        <strain evidence="1">CH-1</strain>
        <plasmid evidence="1">pBC453</plasmid>
    </source>
</reference>
<reference evidence="1" key="1">
    <citation type="journal article" date="2016" name="Biosci. Biotechnol. Biochem.">
        <title>Bioconversion of AHX to AOH by resting cells of Burkholderia contaminans CH-1.</title>
        <authorList>
            <person name="Choi J.H."/>
            <person name="Kikuchi A."/>
            <person name="Pumkaeo P."/>
            <person name="Hirai H."/>
            <person name="Tokuyama S."/>
            <person name="Kawagishi H."/>
        </authorList>
    </citation>
    <scope>NUCLEOTIDE SEQUENCE</scope>
    <source>
        <strain evidence="1">CH-1</strain>
        <plasmid evidence="1">pBC453</plasmid>
    </source>
</reference>
<sequence>MTAEIYRMTTLSRQHYKRLRFYWQGRGHGSAGNADAIDLDLAAAGLIVRIERRYGGVYFAISHAGEVELAAEKAREIERRKPHHDLAGRVAAWRRDSGRITWENVELLVDIEAGGRQAIRPDVFSMAATYDEQRINPCVDEVKVSRADFLADVAQVEKRAGYARVAEVIYYVLPAGMVDPSEVPPECGLLVEREPGMFEVLKRPKKRRVSLTTHHFMNLILKPGVFTPTW</sequence>
<protein>
    <submittedName>
        <fullName evidence="1">Uncharacterized protein</fullName>
    </submittedName>
</protein>
<organism evidence="1">
    <name type="scientific">Burkholderia contaminans</name>
    <dbReference type="NCBI Taxonomy" id="488447"/>
    <lineage>
        <taxon>Bacteria</taxon>
        <taxon>Pseudomonadati</taxon>
        <taxon>Pseudomonadota</taxon>
        <taxon>Betaproteobacteria</taxon>
        <taxon>Burkholderiales</taxon>
        <taxon>Burkholderiaceae</taxon>
        <taxon>Burkholderia</taxon>
        <taxon>Burkholderia cepacia complex</taxon>
    </lineage>
</organism>
<geneLocation type="plasmid" evidence="1">
    <name>pBC453</name>
</geneLocation>
<dbReference type="AlphaFoldDB" id="A0A286P6R0"/>
<proteinExistence type="predicted"/>
<keyword evidence="1" id="KW-0614">Plasmid</keyword>
<gene>
    <name evidence="1" type="ORF">BCCH1_80350</name>
</gene>
<accession>A0A286P6R0</accession>